<comment type="caution">
    <text evidence="4">The sequence shown here is derived from an EMBL/GenBank/DDBJ whole genome shotgun (WGS) entry which is preliminary data.</text>
</comment>
<dbReference type="PANTHER" id="PTHR36842:SF1">
    <property type="entry name" value="PROTEIN TOLB"/>
    <property type="match status" value="1"/>
</dbReference>
<dbReference type="Gene3D" id="2.120.10.60">
    <property type="entry name" value="Tricorn protease N-terminal domain"/>
    <property type="match status" value="1"/>
</dbReference>
<evidence type="ECO:0000259" key="3">
    <source>
        <dbReference type="Pfam" id="PF18998"/>
    </source>
</evidence>
<dbReference type="SUPFAM" id="SSF69304">
    <property type="entry name" value="Tricorn protease N-terminal domain"/>
    <property type="match status" value="1"/>
</dbReference>
<dbReference type="RefSeq" id="WP_064007805.1">
    <property type="nucleotide sequence ID" value="NZ_LUUG01000053.1"/>
</dbReference>
<dbReference type="EMBL" id="LUUG01000053">
    <property type="protein sequence ID" value="OAI06913.1"/>
    <property type="molecule type" value="Genomic_DNA"/>
</dbReference>
<dbReference type="InterPro" id="IPR044060">
    <property type="entry name" value="Bacterial_rp_domain"/>
</dbReference>
<sequence>MSRRSRISVVATLTAGIIAPLALTTASALAAIAPNGQIAYVARGASTIPFGPTEQQDIWVMNPDGTGAVNLTDTTDIDEFSPVWSPDGSRIAFISDSFTRTLSVMNADGSGKTAIVSGALDPSWGPDGSQIAVMKEREGLAAAVVIVDLDTLAETVVTEHAAMEPVWSPDGSKIAFVDVRPETYPDPSTGEPVQGSQHEIVVANVDGSGEVVVSAGEPGSDRALYLEEDRAPAWSPDGSKIVFMSQAQVPACCGPWQLWAVNPDGSAATNLTADDTVNDLFPAWSPDGTQILFQRAAGAGYDLFAMPAPATLPITPITIARQAVTPLAITGAAVSLTTSGNAFDANWGAESTVAPAPKLSVMVSGRGHVTSRPAGINCGSDCEETFDNGTRVTLRATANWWAKFVGWGGACTGRRAICTITMDDAKTVTATFRR</sequence>
<evidence type="ECO:0000313" key="5">
    <source>
        <dbReference type="Proteomes" id="UP000078090"/>
    </source>
</evidence>
<dbReference type="Pfam" id="PF07676">
    <property type="entry name" value="PD40"/>
    <property type="match status" value="4"/>
</dbReference>
<dbReference type="PANTHER" id="PTHR36842">
    <property type="entry name" value="PROTEIN TOLB HOMOLOG"/>
    <property type="match status" value="1"/>
</dbReference>
<evidence type="ECO:0000313" key="4">
    <source>
        <dbReference type="EMBL" id="OAI06913.1"/>
    </source>
</evidence>
<comment type="similarity">
    <text evidence="1">Belongs to the TolB family.</text>
</comment>
<keyword evidence="2" id="KW-0732">Signal</keyword>
<feature type="signal peptide" evidence="2">
    <location>
        <begin position="1"/>
        <end position="30"/>
    </location>
</feature>
<dbReference type="Pfam" id="PF18998">
    <property type="entry name" value="Flg_new_2"/>
    <property type="match status" value="1"/>
</dbReference>
<accession>A0A177MNM0</accession>
<dbReference type="Proteomes" id="UP000078090">
    <property type="component" value="Unassembled WGS sequence"/>
</dbReference>
<organism evidence="4 5">
    <name type="scientific">Methylomonas methanica</name>
    <dbReference type="NCBI Taxonomy" id="421"/>
    <lineage>
        <taxon>Bacteria</taxon>
        <taxon>Pseudomonadati</taxon>
        <taxon>Pseudomonadota</taxon>
        <taxon>Gammaproteobacteria</taxon>
        <taxon>Methylococcales</taxon>
        <taxon>Methylococcaceae</taxon>
        <taxon>Methylomonas</taxon>
    </lineage>
</organism>
<name>A0A177MNM0_METMH</name>
<evidence type="ECO:0000256" key="2">
    <source>
        <dbReference type="SAM" id="SignalP"/>
    </source>
</evidence>
<proteinExistence type="inferred from homology"/>
<dbReference type="InterPro" id="IPR011659">
    <property type="entry name" value="WD40"/>
</dbReference>
<evidence type="ECO:0000256" key="1">
    <source>
        <dbReference type="ARBA" id="ARBA00009820"/>
    </source>
</evidence>
<dbReference type="InterPro" id="IPR011042">
    <property type="entry name" value="6-blade_b-propeller_TolB-like"/>
</dbReference>
<dbReference type="Gene3D" id="2.120.10.30">
    <property type="entry name" value="TolB, C-terminal domain"/>
    <property type="match status" value="1"/>
</dbReference>
<gene>
    <name evidence="4" type="ORF">A1332_10220</name>
</gene>
<feature type="domain" description="Bacterial repeat" evidence="3">
    <location>
        <begin position="382"/>
        <end position="433"/>
    </location>
</feature>
<feature type="chain" id="PRO_5008068249" description="Bacterial repeat domain-containing protein" evidence="2">
    <location>
        <begin position="31"/>
        <end position="434"/>
    </location>
</feature>
<dbReference type="AlphaFoldDB" id="A0A177MNM0"/>
<dbReference type="OrthoDB" id="9812921at2"/>
<protein>
    <recommendedName>
        <fullName evidence="3">Bacterial repeat domain-containing protein</fullName>
    </recommendedName>
</protein>
<reference evidence="4 5" key="1">
    <citation type="submission" date="2016-03" db="EMBL/GenBank/DDBJ databases">
        <authorList>
            <person name="Ploux O."/>
        </authorList>
    </citation>
    <scope>NUCLEOTIDE SEQUENCE [LARGE SCALE GENOMIC DNA]</scope>
    <source>
        <strain evidence="4 5">R-45363</strain>
    </source>
</reference>